<dbReference type="Pfam" id="PF08263">
    <property type="entry name" value="LRRNT_2"/>
    <property type="match status" value="1"/>
</dbReference>
<keyword evidence="8 16" id="KW-0732">Signal</keyword>
<keyword evidence="6 15" id="KW-0812">Transmembrane</keyword>
<dbReference type="PROSITE" id="PS51450">
    <property type="entry name" value="LRR"/>
    <property type="match status" value="1"/>
</dbReference>
<keyword evidence="4" id="KW-0433">Leucine-rich repeat</keyword>
<evidence type="ECO:0000256" key="6">
    <source>
        <dbReference type="ARBA" id="ARBA00022692"/>
    </source>
</evidence>
<keyword evidence="11" id="KW-0408">Iron</keyword>
<dbReference type="GO" id="GO:0046872">
    <property type="term" value="F:metal ion binding"/>
    <property type="evidence" value="ECO:0007669"/>
    <property type="project" value="UniProtKB-KW"/>
</dbReference>
<evidence type="ECO:0000256" key="15">
    <source>
        <dbReference type="SAM" id="Phobius"/>
    </source>
</evidence>
<sequence length="933" mass="103390">MKENNRTVQTLNMLVLMYILAVSGGSNGRCLEHEKQALLKFKEGLIDYGNLASWAIEKNCCRWRGVECDNRVGHIIRLDLHPVFSHADHDDFTWTPMDGVISSSLLDLSHLDLSRNQFTKIPGFVGSLKELVYLNLSVLQLIDSIVHPSTFPLLLNMSNKLIALHLSKNHLNGTIPVSFAHMGSSLGNLCKLRTLLLNGNYLKEPLPVILEKPSGCVQDSLQVLDLSELYLDDNKLDGALPDNVGNLSSLAVLNLARNKLTGSLSQSIGLMSGPKVLDVSSNSFNGFISEIHFLKLSKLNSGWIPPFQLNTINLRCCKLGPSFPVWLQTQRNFSHLDISNSEISDNIPNWFWRLPSNLLFLNLSFNNLSGKFPDLHLRFNSFPSVSLSSNKFQGSIPRFLFNTTVLNLSKNMFSGTLSTLCLLINDNLNHVYLSDNQPSGNLPDCWMNFKQPVVLNLESNSLSGVIPSSFGSLHKLQTLRELPPSLTNCRSLKLLDLGENQFSGNILAWMGENLSNEFSGNIPTTLCKLNHLQLLNLSLNHLSSTIPTCLQNLTAMTKKGSSNATIKYTILYSNTIWDSNGGTSDHSAATYTDYASVVWKGVEQEYGKTLGLLKIIDLSSKNLSGEIPGEVLNLLSGIIPKEVGQLRALESLDLSTNRLSGEIPLSLADCSFLSCLNLSNNNLSGKIPLSTQLQSFLDESYMGNVGFVDFHSMPYALKTRNSKTGVLNTAIQMMRNGFWGLCWTLPFNWPGNPVSFQFFDNMVDWLSLTMTLIAAKVKRRLTTTLCSSSSLNKQKKKIMGGEGKVYTLAEVSQHNNAKDCWLIIEGKVYDVTKFLEDHPGGDEVLLSATGKDASDDFEDVGHSSSARAMMDEFYVGDVDTSTIPTKTKYTPPKQPHYEQDKTSDFVIKLLQFLVPLLILGLAFGVRFYTKSPA</sequence>
<evidence type="ECO:0000256" key="12">
    <source>
        <dbReference type="ARBA" id="ARBA00023136"/>
    </source>
</evidence>
<evidence type="ECO:0000256" key="1">
    <source>
        <dbReference type="ARBA" id="ARBA00004251"/>
    </source>
</evidence>
<dbReference type="InterPro" id="IPR032675">
    <property type="entry name" value="LRR_dom_sf"/>
</dbReference>
<keyword evidence="3" id="KW-1003">Cell membrane</keyword>
<name>A0A8J5Y9H0_9ROSI</name>
<comment type="caution">
    <text evidence="18">The sequence shown here is derived from an EMBL/GenBank/DDBJ whole genome shotgun (WGS) entry which is preliminary data.</text>
</comment>
<evidence type="ECO:0000256" key="7">
    <source>
        <dbReference type="ARBA" id="ARBA00022723"/>
    </source>
</evidence>
<keyword evidence="7" id="KW-0479">Metal-binding</keyword>
<dbReference type="InterPro" id="IPR001199">
    <property type="entry name" value="Cyt_B5-like_heme/steroid-bd"/>
</dbReference>
<dbReference type="OrthoDB" id="8731593at2759"/>
<feature type="transmembrane region" description="Helical" evidence="15">
    <location>
        <begin position="909"/>
        <end position="928"/>
    </location>
</feature>
<feature type="domain" description="Cytochrome b5 heme-binding" evidence="17">
    <location>
        <begin position="803"/>
        <end position="879"/>
    </location>
</feature>
<evidence type="ECO:0000313" key="18">
    <source>
        <dbReference type="EMBL" id="KAG8477842.1"/>
    </source>
</evidence>
<comment type="subcellular location">
    <subcellularLocation>
        <location evidence="1">Cell membrane</location>
        <topology evidence="1">Single-pass type I membrane protein</topology>
    </subcellularLocation>
</comment>
<keyword evidence="14" id="KW-0325">Glycoprotein</keyword>
<dbReference type="GO" id="GO:0020037">
    <property type="term" value="F:heme binding"/>
    <property type="evidence" value="ECO:0007669"/>
    <property type="project" value="InterPro"/>
</dbReference>
<gene>
    <name evidence="18" type="ORF">CXB51_027463</name>
</gene>
<feature type="signal peptide" evidence="16">
    <location>
        <begin position="1"/>
        <end position="28"/>
    </location>
</feature>
<dbReference type="SMART" id="SM01117">
    <property type="entry name" value="Cyt-b5"/>
    <property type="match status" value="1"/>
</dbReference>
<dbReference type="InterPro" id="IPR046956">
    <property type="entry name" value="RLP23-like"/>
</dbReference>
<dbReference type="Pfam" id="PF00560">
    <property type="entry name" value="LRR_1"/>
    <property type="match status" value="6"/>
</dbReference>
<dbReference type="AlphaFoldDB" id="A0A8J5Y9H0"/>
<evidence type="ECO:0000256" key="10">
    <source>
        <dbReference type="ARBA" id="ARBA00022989"/>
    </source>
</evidence>
<accession>A0A8J5Y9H0</accession>
<feature type="chain" id="PRO_5035151117" description="Cytochrome b5 heme-binding domain-containing protein" evidence="16">
    <location>
        <begin position="29"/>
        <end position="933"/>
    </location>
</feature>
<keyword evidence="10 15" id="KW-1133">Transmembrane helix</keyword>
<evidence type="ECO:0000256" key="2">
    <source>
        <dbReference type="ARBA" id="ARBA00009592"/>
    </source>
</evidence>
<evidence type="ECO:0000256" key="13">
    <source>
        <dbReference type="ARBA" id="ARBA00023170"/>
    </source>
</evidence>
<proteinExistence type="inferred from homology"/>
<keyword evidence="9" id="KW-0677">Repeat</keyword>
<dbReference type="Proteomes" id="UP000701853">
    <property type="component" value="Chromosome 11"/>
</dbReference>
<keyword evidence="19" id="KW-1185">Reference proteome</keyword>
<dbReference type="InterPro" id="IPR013210">
    <property type="entry name" value="LRR_N_plant-typ"/>
</dbReference>
<dbReference type="EMBL" id="JAHUZN010000011">
    <property type="protein sequence ID" value="KAG8477842.1"/>
    <property type="molecule type" value="Genomic_DNA"/>
</dbReference>
<dbReference type="Gene3D" id="3.10.120.10">
    <property type="entry name" value="Cytochrome b5-like heme/steroid binding domain"/>
    <property type="match status" value="1"/>
</dbReference>
<dbReference type="FunFam" id="3.10.120.10:FF:000002">
    <property type="entry name" value="Cytochrome b5 type B"/>
    <property type="match status" value="1"/>
</dbReference>
<comment type="similarity">
    <text evidence="2">Belongs to the RLP family.</text>
</comment>
<protein>
    <recommendedName>
        <fullName evidence="17">Cytochrome b5 heme-binding domain-containing protein</fullName>
    </recommendedName>
</protein>
<keyword evidence="13" id="KW-0675">Receptor</keyword>
<dbReference type="PROSITE" id="PS50255">
    <property type="entry name" value="CYTOCHROME_B5_2"/>
    <property type="match status" value="1"/>
</dbReference>
<evidence type="ECO:0000256" key="5">
    <source>
        <dbReference type="ARBA" id="ARBA00022617"/>
    </source>
</evidence>
<evidence type="ECO:0000256" key="8">
    <source>
        <dbReference type="ARBA" id="ARBA00022729"/>
    </source>
</evidence>
<dbReference type="PROSITE" id="PS00191">
    <property type="entry name" value="CYTOCHROME_B5_1"/>
    <property type="match status" value="1"/>
</dbReference>
<dbReference type="Pfam" id="PF00173">
    <property type="entry name" value="Cyt-b5"/>
    <property type="match status" value="1"/>
</dbReference>
<organism evidence="18 19">
    <name type="scientific">Gossypium anomalum</name>
    <dbReference type="NCBI Taxonomy" id="47600"/>
    <lineage>
        <taxon>Eukaryota</taxon>
        <taxon>Viridiplantae</taxon>
        <taxon>Streptophyta</taxon>
        <taxon>Embryophyta</taxon>
        <taxon>Tracheophyta</taxon>
        <taxon>Spermatophyta</taxon>
        <taxon>Magnoliopsida</taxon>
        <taxon>eudicotyledons</taxon>
        <taxon>Gunneridae</taxon>
        <taxon>Pentapetalae</taxon>
        <taxon>rosids</taxon>
        <taxon>malvids</taxon>
        <taxon>Malvales</taxon>
        <taxon>Malvaceae</taxon>
        <taxon>Malvoideae</taxon>
        <taxon>Gossypium</taxon>
    </lineage>
</organism>
<dbReference type="SUPFAM" id="SSF55856">
    <property type="entry name" value="Cytochrome b5-like heme/steroid binding domain"/>
    <property type="match status" value="1"/>
</dbReference>
<dbReference type="SUPFAM" id="SSF52058">
    <property type="entry name" value="L domain-like"/>
    <property type="match status" value="1"/>
</dbReference>
<evidence type="ECO:0000256" key="9">
    <source>
        <dbReference type="ARBA" id="ARBA00022737"/>
    </source>
</evidence>
<evidence type="ECO:0000256" key="16">
    <source>
        <dbReference type="SAM" id="SignalP"/>
    </source>
</evidence>
<dbReference type="Gene3D" id="3.80.10.10">
    <property type="entry name" value="Ribonuclease Inhibitor"/>
    <property type="match status" value="4"/>
</dbReference>
<evidence type="ECO:0000313" key="19">
    <source>
        <dbReference type="Proteomes" id="UP000701853"/>
    </source>
</evidence>
<keyword evidence="5" id="KW-0349">Heme</keyword>
<evidence type="ECO:0000256" key="4">
    <source>
        <dbReference type="ARBA" id="ARBA00022614"/>
    </source>
</evidence>
<dbReference type="PANTHER" id="PTHR48063">
    <property type="entry name" value="LRR RECEPTOR-LIKE KINASE"/>
    <property type="match status" value="1"/>
</dbReference>
<dbReference type="PANTHER" id="PTHR48063:SF101">
    <property type="entry name" value="LRR RECEPTOR-LIKE SERINE_THREONINE-PROTEIN KINASE FLS2"/>
    <property type="match status" value="1"/>
</dbReference>
<reference evidence="18 19" key="1">
    <citation type="journal article" date="2021" name="bioRxiv">
        <title>The Gossypium anomalum genome as a resource for cotton improvement and evolutionary analysis of hybrid incompatibility.</title>
        <authorList>
            <person name="Grover C.E."/>
            <person name="Yuan D."/>
            <person name="Arick M.A."/>
            <person name="Miller E.R."/>
            <person name="Hu G."/>
            <person name="Peterson D.G."/>
            <person name="Wendel J.F."/>
            <person name="Udall J.A."/>
        </authorList>
    </citation>
    <scope>NUCLEOTIDE SEQUENCE [LARGE SCALE GENOMIC DNA]</scope>
    <source>
        <strain evidence="18">JFW-Udall</strain>
        <tissue evidence="18">Leaf</tissue>
    </source>
</reference>
<dbReference type="InterPro" id="IPR036400">
    <property type="entry name" value="Cyt_B5-like_heme/steroid_sf"/>
</dbReference>
<dbReference type="SMART" id="SM00369">
    <property type="entry name" value="LRR_TYP"/>
    <property type="match status" value="5"/>
</dbReference>
<dbReference type="InterPro" id="IPR018506">
    <property type="entry name" value="Cyt_B5_heme-BS"/>
</dbReference>
<dbReference type="InterPro" id="IPR001611">
    <property type="entry name" value="Leu-rich_rpt"/>
</dbReference>
<evidence type="ECO:0000256" key="14">
    <source>
        <dbReference type="ARBA" id="ARBA00023180"/>
    </source>
</evidence>
<evidence type="ECO:0000256" key="3">
    <source>
        <dbReference type="ARBA" id="ARBA00022475"/>
    </source>
</evidence>
<dbReference type="SUPFAM" id="SSF52047">
    <property type="entry name" value="RNI-like"/>
    <property type="match status" value="1"/>
</dbReference>
<dbReference type="InterPro" id="IPR003591">
    <property type="entry name" value="Leu-rich_rpt_typical-subtyp"/>
</dbReference>
<dbReference type="PRINTS" id="PR00363">
    <property type="entry name" value="CYTOCHROMEB5"/>
</dbReference>
<keyword evidence="12 15" id="KW-0472">Membrane</keyword>
<evidence type="ECO:0000256" key="11">
    <source>
        <dbReference type="ARBA" id="ARBA00023004"/>
    </source>
</evidence>
<evidence type="ECO:0000259" key="17">
    <source>
        <dbReference type="PROSITE" id="PS50255"/>
    </source>
</evidence>
<dbReference type="GO" id="GO:0005886">
    <property type="term" value="C:plasma membrane"/>
    <property type="evidence" value="ECO:0007669"/>
    <property type="project" value="UniProtKB-SubCell"/>
</dbReference>